<feature type="chain" id="PRO_5012710571" description="Heterokaryon incompatibility domain-containing protein" evidence="2">
    <location>
        <begin position="23"/>
        <end position="2300"/>
    </location>
</feature>
<dbReference type="InterPro" id="IPR052895">
    <property type="entry name" value="HetReg/Transcr_Mod"/>
</dbReference>
<gene>
    <name evidence="4" type="ORF">BCR42DRAFT_496358</name>
</gene>
<organism evidence="4 5">
    <name type="scientific">Absidia repens</name>
    <dbReference type="NCBI Taxonomy" id="90262"/>
    <lineage>
        <taxon>Eukaryota</taxon>
        <taxon>Fungi</taxon>
        <taxon>Fungi incertae sedis</taxon>
        <taxon>Mucoromycota</taxon>
        <taxon>Mucoromycotina</taxon>
        <taxon>Mucoromycetes</taxon>
        <taxon>Mucorales</taxon>
        <taxon>Cunninghamellaceae</taxon>
        <taxon>Absidia</taxon>
    </lineage>
</organism>
<feature type="signal peptide" evidence="2">
    <location>
        <begin position="1"/>
        <end position="22"/>
    </location>
</feature>
<dbReference type="PANTHER" id="PTHR24148:SF64">
    <property type="entry name" value="HETEROKARYON INCOMPATIBILITY DOMAIN-CONTAINING PROTEIN"/>
    <property type="match status" value="1"/>
</dbReference>
<feature type="region of interest" description="Disordered" evidence="1">
    <location>
        <begin position="2166"/>
        <end position="2185"/>
    </location>
</feature>
<feature type="region of interest" description="Disordered" evidence="1">
    <location>
        <begin position="1494"/>
        <end position="1514"/>
    </location>
</feature>
<feature type="compositionally biased region" description="Acidic residues" evidence="1">
    <location>
        <begin position="105"/>
        <end position="123"/>
    </location>
</feature>
<dbReference type="InterPro" id="IPR035992">
    <property type="entry name" value="Ricin_B-like_lectins"/>
</dbReference>
<feature type="compositionally biased region" description="Acidic residues" evidence="1">
    <location>
        <begin position="886"/>
        <end position="921"/>
    </location>
</feature>
<dbReference type="Pfam" id="PF06985">
    <property type="entry name" value="HET"/>
    <property type="match status" value="1"/>
</dbReference>
<reference evidence="4 5" key="1">
    <citation type="submission" date="2016-07" db="EMBL/GenBank/DDBJ databases">
        <title>Pervasive Adenine N6-methylation of Active Genes in Fungi.</title>
        <authorList>
            <consortium name="DOE Joint Genome Institute"/>
            <person name="Mondo S.J."/>
            <person name="Dannebaum R.O."/>
            <person name="Kuo R.C."/>
            <person name="Labutti K."/>
            <person name="Haridas S."/>
            <person name="Kuo A."/>
            <person name="Salamov A."/>
            <person name="Ahrendt S.R."/>
            <person name="Lipzen A."/>
            <person name="Sullivan W."/>
            <person name="Andreopoulos W.B."/>
            <person name="Clum A."/>
            <person name="Lindquist E."/>
            <person name="Daum C."/>
            <person name="Ramamoorthy G.K."/>
            <person name="Gryganskyi A."/>
            <person name="Culley D."/>
            <person name="Magnuson J.K."/>
            <person name="James T.Y."/>
            <person name="O'Malley M.A."/>
            <person name="Stajich J.E."/>
            <person name="Spatafora J.W."/>
            <person name="Visel A."/>
            <person name="Grigoriev I.V."/>
        </authorList>
    </citation>
    <scope>NUCLEOTIDE SEQUENCE [LARGE SCALE GENOMIC DNA]</scope>
    <source>
        <strain evidence="4 5">NRRL 1336</strain>
    </source>
</reference>
<sequence>MHQPLVFCLFCFLLFYFPYLDTMTRNKPTPIRYYYDFSGSDEEEDEEYEEEEEGEFVVTASTPVQHHRTNAGIVYGVAAGVCGTITDGELKCCEDHKVDVKEQDESADESDSEADTTEDDSESDSVVHRYALNPSLWFFIRSFLPGSTLETPQVLTANVDRQGIHMAALDRENWHAQLWKSVGGTFVNYETQLPIVVNGLSAGDTVKQANQQNQLKQQLCSLTMDGHFIHISEPTLVLVPKDNKIVLSHVDQVQLQAYRWGFLIPEFTVQHHAHVLLTWKIAILKRWRNINAGSATSSRVPNTITAVANWPQETFFITGPNGDGLIPTKSEALSGLTVRILTVEEHSAFRWCFKNGYLVHVTTGLVLHSQDLANGTRLEIRSQRVGKDGCADERQQWIIKTDGSIVSGTNRFLGLGGRDVIKLVNTKKSRRHISWSVFYGHYEKDVLTQFRRYIFSMTSQRSLSQHQGSQRQLVTKTYGIYPKKWIFIRSKQDASLVLTTSNSEKGSKLVLSKLDFKNYKQQLWHTRDDQCLVNFATDYVIDVAGGQLTQGANLIQWNEKFLRRHRKNQMWGLSADGHIHPESRSGLVVAPKKTTKAHDGVELSIVARGSSDHLEQQWTFATPVFRNRSGAVISIGLTANKSTTDIVVDGVGEATQTHSDRQTYERTVKKTVVRRWGLFPKDPFFIRMGAGSDRYALTVESKPIAENIKEHQVILRPMNVKAHKWQLWIFRDDHLINAETGLALDIQRHGGDILIEKGLQAPVCVREVSMDDSQFFALGVHGEIHLHSNAHLIVTVANKERLSVDGAQIGLKSIKVSRVVFENKQVDRLESEEWMRCVFSIPIYRKTTTTTTTSSSVAAGAVAGAIADGELESCEARKVVVLEHDESADESESEAESESDTTEDDSESDSDDELLETEDDDKSSTDASASDSDLSSTSATSSKRRSRREAKKDPFILAVGYVPSGFEKIVRFKSHQAASFPETGYFFIKSDLHGYVLDVEGDGIKEGAKISLARIRSTNFASQLWTFRDGFLVNLKDDSLVLDGSSDMATTTGNRVHLSKKKPDASTADDQQWAWGLEGCLKTCRSLVLSVNELKRSDKHTYIDVYVQEEKIHPNSKYLCPEQRCDIMIPSMIPVSPEFSSAGAKIVTPPASHSSSTVVAATATTAAIGALSYKWFHKLHRHTNITSEWADNWFMISHGEDNLFLAAGTEKHHSVGIHELGEHDDHKRFLWTFVDGQLINYRYMLRLVLCQKTQKWILVDTNEEKDQAFALDSAGVITLRSLTVVYYLRFVPSSSGAHLLETTRDVSQAGQHWQLHTPELSDEHSAIEATQARTKAHTWIREQHNTTKSWTITRRRAYFPTSPLFFIKIVVNSEEYVLAQDEKKSTLVIKKVSSSYVKHQLWTWRDQRLVNYGSSQAIGISGTSLVLVSVTEGYTWNLNVDGHIHSEEIDQDLLVLGYAGNELQHNTTVELVSAKEHQSKYTLIQWSFSTPDFSKRDSSTAASTITDTKEHTQASITASIEQGTTIDDAAEQHHDHHAGAKIAVNTAAIAAAGAAAGIVHHQHHHTDNIISASDQKVHKRLYDGSDGKNEVDKLDEQEKKTHYFHVHRNHPHHPHLGAIADHVSSAVGAIASGIGIKRRHQKTAETTGSHDRTLRSPSSATVATSIIATTPGVVPEVPHFEIVLVDIKQAAEDRRIHCERKWLDEEELHYVALSYRWGELDEQIVPATKDYYARIVSFHLDDFFKLCQALQHEPDLKHIQYVWVDAICVDQENREKRKTTIYNMNSIYIQAAAIVAVPDLHAYHISTTTVANRVFMDTIQNYRRYLYYLLLGNSEAQHTLVEMDNAWMDKLGVPTSGPHRRDLILTATTATRTMPTTEQRNRGITSQFFTQQLMPLIANPRGSTVDALKVKDHEDEDEDNQGLSSRMLLECQRFEWQQQLDQRQTEILQSVQFLQSIMEDWSNRTWVISECHVAKRKTGKLKFWYNQLSCPELNGQRFFEFEFKKKVRRPQRQERELNASLQQQQQQPMLHPYTKQIIDLTRHFDASMRRCLTKRTFLEMMLHTKTSQIEDRFHAILPLATKYRRYIKNRDSISDLRVSNMFSVRLKLMEWVDTKDRLVLLFSEHQPTPSACPFLPTYATHFKAIQPGLTKLLTQYKSQCNFDINAEEDDDEDGNDNNTSSGGDVRLVRTGKLDELWLCPRMYCERQVNPNGTSSFSHLWYDLGMDPAKDPLHAVSIPLFINDDIKDCSTNRLLTLDLPLLGSWEKNIWIIYPFDVNSKEFKMCFMEDQKHTLPKGFCVY</sequence>
<dbReference type="PROSITE" id="PS50231">
    <property type="entry name" value="RICIN_B_LECTIN"/>
    <property type="match status" value="1"/>
</dbReference>
<dbReference type="Gene3D" id="2.80.10.50">
    <property type="match status" value="2"/>
</dbReference>
<keyword evidence="5" id="KW-1185">Reference proteome</keyword>
<evidence type="ECO:0000256" key="1">
    <source>
        <dbReference type="SAM" id="MobiDB-lite"/>
    </source>
</evidence>
<accession>A0A1X2I087</accession>
<feature type="domain" description="Heterokaryon incompatibility" evidence="3">
    <location>
        <begin position="1710"/>
        <end position="1797"/>
    </location>
</feature>
<evidence type="ECO:0000313" key="5">
    <source>
        <dbReference type="Proteomes" id="UP000193560"/>
    </source>
</evidence>
<feature type="region of interest" description="Disordered" evidence="1">
    <location>
        <begin position="101"/>
        <end position="125"/>
    </location>
</feature>
<dbReference type="PANTHER" id="PTHR24148">
    <property type="entry name" value="ANKYRIN REPEAT DOMAIN-CONTAINING PROTEIN 39 HOMOLOG-RELATED"/>
    <property type="match status" value="1"/>
</dbReference>
<feature type="region of interest" description="Disordered" evidence="1">
    <location>
        <begin position="884"/>
        <end position="947"/>
    </location>
</feature>
<proteinExistence type="predicted"/>
<keyword evidence="2" id="KW-0732">Signal</keyword>
<evidence type="ECO:0000256" key="2">
    <source>
        <dbReference type="SAM" id="SignalP"/>
    </source>
</evidence>
<dbReference type="InterPro" id="IPR010730">
    <property type="entry name" value="HET"/>
</dbReference>
<evidence type="ECO:0000313" key="4">
    <source>
        <dbReference type="EMBL" id="ORZ06511.1"/>
    </source>
</evidence>
<feature type="compositionally biased region" description="Low complexity" evidence="1">
    <location>
        <begin position="925"/>
        <end position="941"/>
    </location>
</feature>
<dbReference type="SUPFAM" id="SSF50370">
    <property type="entry name" value="Ricin B-like lectins"/>
    <property type="match status" value="2"/>
</dbReference>
<dbReference type="OrthoDB" id="40579at2759"/>
<dbReference type="EMBL" id="MCGE01000039">
    <property type="protein sequence ID" value="ORZ06511.1"/>
    <property type="molecule type" value="Genomic_DNA"/>
</dbReference>
<evidence type="ECO:0000259" key="3">
    <source>
        <dbReference type="Pfam" id="PF06985"/>
    </source>
</evidence>
<feature type="compositionally biased region" description="Acidic residues" evidence="1">
    <location>
        <begin position="2166"/>
        <end position="2175"/>
    </location>
</feature>
<dbReference type="Proteomes" id="UP000193560">
    <property type="component" value="Unassembled WGS sequence"/>
</dbReference>
<protein>
    <recommendedName>
        <fullName evidence="3">Heterokaryon incompatibility domain-containing protein</fullName>
    </recommendedName>
</protein>
<comment type="caution">
    <text evidence="4">The sequence shown here is derived from an EMBL/GenBank/DDBJ whole genome shotgun (WGS) entry which is preliminary data.</text>
</comment>
<name>A0A1X2I087_9FUNG</name>
<dbReference type="STRING" id="90262.A0A1X2I087"/>